<reference evidence="1 2" key="1">
    <citation type="submission" date="2017-04" db="EMBL/GenBank/DDBJ databases">
        <title>The genome sequence of Parageobacillus galactosidasius DSM 18751.</title>
        <authorList>
            <person name="Ramaloko W.T."/>
            <person name="Koen N."/>
            <person name="Polliack S."/>
            <person name="Aliyu H."/>
            <person name="Lebre P."/>
            <person name="Mohr T."/>
            <person name="Oswald F."/>
            <person name="Zwick M."/>
            <person name="Neumann A."/>
            <person name="Syldatk C."/>
            <person name="Cowan D."/>
            <person name="De Maayer P."/>
        </authorList>
    </citation>
    <scope>NUCLEOTIDE SEQUENCE [LARGE SCALE GENOMIC DNA]</scope>
    <source>
        <strain evidence="1 2">DSM 18751</strain>
    </source>
</reference>
<sequence>MKKLGTFKVTDRKVVVSDPCYSLGIRCQAILEDVCNGEWRAYATITDEGEWGEHISELMVFHQSVPYEHAEWISLEDRITVDSGQAGIFNYSHYKNDNTVPENAQLFDGISISDKGDKWYAYCCAVTLSKQQAGVINGGVVSTSGFGDGLYDLSVAKNEKGEIVAIRITFIHKEESFVCLKCDTIHDGTYSEDFCSDECEDQYYSEDDDE</sequence>
<organism evidence="1 2">
    <name type="scientific">Parageobacillus galactosidasius</name>
    <dbReference type="NCBI Taxonomy" id="883812"/>
    <lineage>
        <taxon>Bacteria</taxon>
        <taxon>Bacillati</taxon>
        <taxon>Bacillota</taxon>
        <taxon>Bacilli</taxon>
        <taxon>Bacillales</taxon>
        <taxon>Anoxybacillaceae</taxon>
        <taxon>Parageobacillus</taxon>
    </lineage>
</organism>
<accession>A0A226QQQ8</accession>
<gene>
    <name evidence="1" type="ORF">B9L23_08200</name>
</gene>
<comment type="caution">
    <text evidence="1">The sequence shown here is derived from an EMBL/GenBank/DDBJ whole genome shotgun (WGS) entry which is preliminary data.</text>
</comment>
<evidence type="ECO:0008006" key="3">
    <source>
        <dbReference type="Google" id="ProtNLM"/>
    </source>
</evidence>
<proteinExistence type="predicted"/>
<evidence type="ECO:0000313" key="2">
    <source>
        <dbReference type="Proteomes" id="UP000198394"/>
    </source>
</evidence>
<dbReference type="AlphaFoldDB" id="A0A226QQQ8"/>
<name>A0A226QQQ8_9BACL</name>
<dbReference type="Proteomes" id="UP000198394">
    <property type="component" value="Unassembled WGS sequence"/>
</dbReference>
<dbReference type="EMBL" id="NDYL01000001">
    <property type="protein sequence ID" value="OXB94833.1"/>
    <property type="molecule type" value="Genomic_DNA"/>
</dbReference>
<keyword evidence="2" id="KW-1185">Reference proteome</keyword>
<evidence type="ECO:0000313" key="1">
    <source>
        <dbReference type="EMBL" id="OXB94833.1"/>
    </source>
</evidence>
<dbReference type="RefSeq" id="WP_089097288.1">
    <property type="nucleotide sequence ID" value="NZ_NDYL01000001.1"/>
</dbReference>
<protein>
    <recommendedName>
        <fullName evidence="3">DUF4241 domain-containing protein</fullName>
    </recommendedName>
</protein>